<proteinExistence type="predicted"/>
<sequence length="122" mass="14270">GLITLLYNVLFVKFEMHSWEQPWRPSIFWKLFLCLRNWLLYKKFLSEKGPRVDTNAKTEKSILQSDVDKDRRSEDDKMYKKVTFHQIDVDPSFLASQSQTSSGPRTSPLKKIPDVAPPRGPK</sequence>
<gene>
    <name evidence="2" type="primary">copA_2</name>
    <name evidence="2" type="ORF">CM83_100581</name>
</gene>
<dbReference type="EMBL" id="GBHO01040837">
    <property type="protein sequence ID" value="JAG02767.1"/>
    <property type="molecule type" value="Transcribed_RNA"/>
</dbReference>
<feature type="region of interest" description="Disordered" evidence="1">
    <location>
        <begin position="50"/>
        <end position="75"/>
    </location>
</feature>
<feature type="region of interest" description="Disordered" evidence="1">
    <location>
        <begin position="93"/>
        <end position="122"/>
    </location>
</feature>
<evidence type="ECO:0000256" key="1">
    <source>
        <dbReference type="SAM" id="MobiDB-lite"/>
    </source>
</evidence>
<name>A0A0A9W2T7_LYGHE</name>
<reference evidence="2" key="1">
    <citation type="journal article" date="2014" name="PLoS ONE">
        <title>Transcriptome-Based Identification of ABC Transporters in the Western Tarnished Plant Bug Lygus hesperus.</title>
        <authorList>
            <person name="Hull J.J."/>
            <person name="Chaney K."/>
            <person name="Geib S.M."/>
            <person name="Fabrick J.A."/>
            <person name="Brent C.S."/>
            <person name="Walsh D."/>
            <person name="Lavine L.C."/>
        </authorList>
    </citation>
    <scope>NUCLEOTIDE SEQUENCE</scope>
</reference>
<feature type="compositionally biased region" description="Polar residues" evidence="1">
    <location>
        <begin position="94"/>
        <end position="105"/>
    </location>
</feature>
<evidence type="ECO:0000313" key="2">
    <source>
        <dbReference type="EMBL" id="JAG02767.1"/>
    </source>
</evidence>
<organism evidence="2">
    <name type="scientific">Lygus hesperus</name>
    <name type="common">Western plant bug</name>
    <dbReference type="NCBI Taxonomy" id="30085"/>
    <lineage>
        <taxon>Eukaryota</taxon>
        <taxon>Metazoa</taxon>
        <taxon>Ecdysozoa</taxon>
        <taxon>Arthropoda</taxon>
        <taxon>Hexapoda</taxon>
        <taxon>Insecta</taxon>
        <taxon>Pterygota</taxon>
        <taxon>Neoptera</taxon>
        <taxon>Paraneoptera</taxon>
        <taxon>Hemiptera</taxon>
        <taxon>Heteroptera</taxon>
        <taxon>Panheteroptera</taxon>
        <taxon>Cimicomorpha</taxon>
        <taxon>Miridae</taxon>
        <taxon>Mirini</taxon>
        <taxon>Lygus</taxon>
    </lineage>
</organism>
<dbReference type="AlphaFoldDB" id="A0A0A9W2T7"/>
<reference evidence="2" key="2">
    <citation type="submission" date="2014-07" db="EMBL/GenBank/DDBJ databases">
        <authorList>
            <person name="Hull J."/>
        </authorList>
    </citation>
    <scope>NUCLEOTIDE SEQUENCE</scope>
</reference>
<protein>
    <submittedName>
        <fullName evidence="2">Copper-exporting P-type ATPase A</fullName>
    </submittedName>
</protein>
<feature type="non-terminal residue" evidence="2">
    <location>
        <position position="1"/>
    </location>
</feature>
<accession>A0A0A9W2T7</accession>